<dbReference type="FunFam" id="3.40.50.300:FF:000163">
    <property type="entry name" value="Multidrug resistance-associated protein member 4"/>
    <property type="match status" value="1"/>
</dbReference>
<evidence type="ECO:0000256" key="4">
    <source>
        <dbReference type="ARBA" id="ARBA00022692"/>
    </source>
</evidence>
<feature type="transmembrane region" description="Helical" evidence="10">
    <location>
        <begin position="230"/>
        <end position="246"/>
    </location>
</feature>
<dbReference type="FunFam" id="3.40.50.300:FF:000997">
    <property type="entry name" value="Multidrug resistance-associated protein 1"/>
    <property type="match status" value="1"/>
</dbReference>
<feature type="domain" description="ABC transmembrane type-1" evidence="12">
    <location>
        <begin position="715"/>
        <end position="1003"/>
    </location>
</feature>
<dbReference type="InterPro" id="IPR003593">
    <property type="entry name" value="AAA+_ATPase"/>
</dbReference>
<dbReference type="Pfam" id="PF00664">
    <property type="entry name" value="ABC_membrane"/>
    <property type="match status" value="2"/>
</dbReference>
<accession>A0A814H4T3</accession>
<feature type="transmembrane region" description="Helical" evidence="10">
    <location>
        <begin position="126"/>
        <end position="148"/>
    </location>
</feature>
<dbReference type="CDD" id="cd03250">
    <property type="entry name" value="ABCC_MRP_domain1"/>
    <property type="match status" value="1"/>
</dbReference>
<dbReference type="InterPro" id="IPR003439">
    <property type="entry name" value="ABC_transporter-like_ATP-bd"/>
</dbReference>
<dbReference type="Gene3D" id="3.40.50.300">
    <property type="entry name" value="P-loop containing nucleotide triphosphate hydrolases"/>
    <property type="match status" value="2"/>
</dbReference>
<dbReference type="PANTHER" id="PTHR24223">
    <property type="entry name" value="ATP-BINDING CASSETTE SUB-FAMILY C"/>
    <property type="match status" value="1"/>
</dbReference>
<reference evidence="13" key="1">
    <citation type="submission" date="2021-02" db="EMBL/GenBank/DDBJ databases">
        <authorList>
            <person name="Nowell W R."/>
        </authorList>
    </citation>
    <scope>NUCLEOTIDE SEQUENCE</scope>
</reference>
<feature type="domain" description="ABC transmembrane type-1" evidence="12">
    <location>
        <begin position="83"/>
        <end position="364"/>
    </location>
</feature>
<comment type="subcellular location">
    <subcellularLocation>
        <location evidence="1">Membrane</location>
        <topology evidence="1">Multi-pass membrane protein</topology>
    </subcellularLocation>
</comment>
<dbReference type="InterPro" id="IPR017871">
    <property type="entry name" value="ABC_transporter-like_CS"/>
</dbReference>
<comment type="similarity">
    <text evidence="2">Belongs to the ABC transporter superfamily. ABCC family. Conjugate transporter (TC 3.A.1.208) subfamily.</text>
</comment>
<dbReference type="Proteomes" id="UP000681722">
    <property type="component" value="Unassembled WGS sequence"/>
</dbReference>
<keyword evidence="9 10" id="KW-0472">Membrane</keyword>
<keyword evidence="4 10" id="KW-0812">Transmembrane</keyword>
<dbReference type="Proteomes" id="UP000663829">
    <property type="component" value="Unassembled WGS sequence"/>
</dbReference>
<evidence type="ECO:0000313" key="14">
    <source>
        <dbReference type="EMBL" id="CAF3777153.1"/>
    </source>
</evidence>
<evidence type="ECO:0000259" key="12">
    <source>
        <dbReference type="PROSITE" id="PS50929"/>
    </source>
</evidence>
<dbReference type="GO" id="GO:0005524">
    <property type="term" value="F:ATP binding"/>
    <property type="evidence" value="ECO:0007669"/>
    <property type="project" value="UniProtKB-KW"/>
</dbReference>
<feature type="transmembrane region" description="Helical" evidence="10">
    <location>
        <begin position="896"/>
        <end position="915"/>
    </location>
</feature>
<dbReference type="PROSITE" id="PS50893">
    <property type="entry name" value="ABC_TRANSPORTER_2"/>
    <property type="match status" value="2"/>
</dbReference>
<dbReference type="SUPFAM" id="SSF90123">
    <property type="entry name" value="ABC transporter transmembrane region"/>
    <property type="match status" value="2"/>
</dbReference>
<dbReference type="CDD" id="cd03244">
    <property type="entry name" value="ABCC_MRP_domain2"/>
    <property type="match status" value="1"/>
</dbReference>
<evidence type="ECO:0000256" key="7">
    <source>
        <dbReference type="ARBA" id="ARBA00022840"/>
    </source>
</evidence>
<evidence type="ECO:0000256" key="1">
    <source>
        <dbReference type="ARBA" id="ARBA00004141"/>
    </source>
</evidence>
<dbReference type="GO" id="GO:0140359">
    <property type="term" value="F:ABC-type transporter activity"/>
    <property type="evidence" value="ECO:0007669"/>
    <property type="project" value="InterPro"/>
</dbReference>
<evidence type="ECO:0000256" key="6">
    <source>
        <dbReference type="ARBA" id="ARBA00022741"/>
    </source>
</evidence>
<dbReference type="PANTHER" id="PTHR24223:SF456">
    <property type="entry name" value="MULTIDRUG RESISTANCE-ASSOCIATED PROTEIN LETHAL(2)03659"/>
    <property type="match status" value="1"/>
</dbReference>
<dbReference type="PROSITE" id="PS00211">
    <property type="entry name" value="ABC_TRANSPORTER_1"/>
    <property type="match status" value="2"/>
</dbReference>
<feature type="transmembrane region" description="Helical" evidence="10">
    <location>
        <begin position="70"/>
        <end position="94"/>
    </location>
</feature>
<dbReference type="InterPro" id="IPR036640">
    <property type="entry name" value="ABC1_TM_sf"/>
</dbReference>
<sequence length="1297" mass="148020">MHLPKYWNYDILFWWISPILKLGYKRQLEEGNLFELSPDDESQLLLNRIETEWNEKNVQRRKDKKRRIRIWSVILSTFWKEFLLSGLILIPFLLVRIAQPLLLKEIILIISSSNSNQLLSPVRDGYLYAVGLSLAILCQIFLHQQYFFRTTRLGMQLRNALSALIYKRMLKLKQNSLQKTTTGEIVNLISNDIGKFEQCCAYFHFLWEVPLEAIVFFILIYLQIGLFPTLFGYAIILFLVLLQILFSKMFAKYCRQTATWTDKRVKLINEILMGCEIIKMYSWEKSLENVVCNELRQRETKSIERANRLRAVNMGLYFSYLSFTALATFGGGLWLMNRPLLPTTLFTTLAFFAILRFPLTSFFPTTIEKFSQTLIATRRIDTFMNLNDDTEEKEKNTKETNAETGTILIEKASFAWDNVSAPQLRDINLNINSGALVGILGTTASGKSSLLSAILDEMIMSKSSDSKKLVSGQFAYVSQSAWIFPGTIRENILFGKVLDELKYRQVILATCLKDDLKQFEPAGDLTVIGDKGVNLSGGQKARVNLARALYCLNDANIFLFDDPLAAVDSKVAEKIFTKCISNNGLLKNKTRLLVTHQIQFLPQTDYCLVLDNGKIKKQCHFNELLETDIDIKQLYEQQHTTEDNKNNRKQRGRAMSITSVTDTDDIRTDRSMTATSVTSAGMFEMSTIEDENSIVKTEQSSASSGRVQGKVWLKLFTLGYGWLGFIVFIFLMIAGEVLFDVTNRWLSLWSAKSFEKQREVYNAAVYLGLSLATLLISLVRSIFFFQLLLNSSTVLHNQMFKGVLYSSLRFYESNPIGRVLNRFSKDQQTVDELLPMTFYESLQSLTMTIGSLVIIGIANPWVLFILLLIIPVILWLRHYSVRTSTEIKRLDSMTRSPIYSLFSSSLSGIPIIRSYKVEYYLIDQFLKNLDRNTRTSVIFLGATRWFGLRIDSMTCLLTLLTAILSVGLRTKLNPASVALALTYCINLTGVFQWAVRQSAETENYMTSTERVYEYSQLPSEPDLLHTTNALSVVGSTTSSWPQRGEIEFQNYKLRYRPELDFVLKGLSVKIDSNERIGICGRTGAGKSSIFQAIFRLTDKTTCTDGQLLIDGIDINTLSLNQLRSALNVIPQVPVLFSNTLRYNLDPFNTYTDEQLWQALEDVQLKETVINLSGKLETQVAEYGQNFSVGECQLICIARAILKSQSSKILLIDEATANVDIRTDQLIQRIIREKFKNQTVLTIAHRLHTIADNDKILLLDNGKVLNYDAPKNLLFLKQTQHQSSLPTEQNSETYNTYL</sequence>
<keyword evidence="7" id="KW-0067">ATP-binding</keyword>
<dbReference type="Gene3D" id="1.20.1560.10">
    <property type="entry name" value="ABC transporter type 1, transmembrane domain"/>
    <property type="match status" value="2"/>
</dbReference>
<dbReference type="FunFam" id="1.20.1560.10:FF:000013">
    <property type="entry name" value="ABC transporter C family member 2"/>
    <property type="match status" value="1"/>
</dbReference>
<protein>
    <submittedName>
        <fullName evidence="13">Uncharacterized protein</fullName>
    </submittedName>
</protein>
<keyword evidence="6" id="KW-0547">Nucleotide-binding</keyword>
<dbReference type="GO" id="GO:0016887">
    <property type="term" value="F:ATP hydrolysis activity"/>
    <property type="evidence" value="ECO:0007669"/>
    <property type="project" value="InterPro"/>
</dbReference>
<organism evidence="13 15">
    <name type="scientific">Didymodactylos carnosus</name>
    <dbReference type="NCBI Taxonomy" id="1234261"/>
    <lineage>
        <taxon>Eukaryota</taxon>
        <taxon>Metazoa</taxon>
        <taxon>Spiralia</taxon>
        <taxon>Gnathifera</taxon>
        <taxon>Rotifera</taxon>
        <taxon>Eurotatoria</taxon>
        <taxon>Bdelloidea</taxon>
        <taxon>Philodinida</taxon>
        <taxon>Philodinidae</taxon>
        <taxon>Didymodactylos</taxon>
    </lineage>
</organism>
<feature type="transmembrane region" description="Helical" evidence="10">
    <location>
        <begin position="975"/>
        <end position="995"/>
    </location>
</feature>
<feature type="transmembrane region" description="Helical" evidence="10">
    <location>
        <begin position="763"/>
        <end position="789"/>
    </location>
</feature>
<dbReference type="InterPro" id="IPR011527">
    <property type="entry name" value="ABC1_TM_dom"/>
</dbReference>
<dbReference type="CDD" id="cd18580">
    <property type="entry name" value="ABC_6TM_ABCC_D2"/>
    <property type="match status" value="1"/>
</dbReference>
<feature type="transmembrane region" description="Helical" evidence="10">
    <location>
        <begin position="936"/>
        <end position="963"/>
    </location>
</feature>
<dbReference type="EMBL" id="CAJNOQ010003308">
    <property type="protein sequence ID" value="CAF1005835.1"/>
    <property type="molecule type" value="Genomic_DNA"/>
</dbReference>
<dbReference type="OrthoDB" id="6500128at2759"/>
<comment type="caution">
    <text evidence="13">The sequence shown here is derived from an EMBL/GenBank/DDBJ whole genome shotgun (WGS) entry which is preliminary data.</text>
</comment>
<keyword evidence="15" id="KW-1185">Reference proteome</keyword>
<name>A0A814H4T3_9BILA</name>
<feature type="transmembrane region" description="Helical" evidence="10">
    <location>
        <begin position="205"/>
        <end position="224"/>
    </location>
</feature>
<evidence type="ECO:0000313" key="15">
    <source>
        <dbReference type="Proteomes" id="UP000663829"/>
    </source>
</evidence>
<dbReference type="SMART" id="SM00382">
    <property type="entry name" value="AAA"/>
    <property type="match status" value="2"/>
</dbReference>
<evidence type="ECO:0000256" key="8">
    <source>
        <dbReference type="ARBA" id="ARBA00022989"/>
    </source>
</evidence>
<evidence type="ECO:0000256" key="5">
    <source>
        <dbReference type="ARBA" id="ARBA00022737"/>
    </source>
</evidence>
<feature type="transmembrane region" description="Helical" evidence="10">
    <location>
        <begin position="852"/>
        <end position="876"/>
    </location>
</feature>
<evidence type="ECO:0000256" key="10">
    <source>
        <dbReference type="SAM" id="Phobius"/>
    </source>
</evidence>
<gene>
    <name evidence="13" type="ORF">GPM918_LOCUS14004</name>
    <name evidence="14" type="ORF">SRO942_LOCUS14004</name>
</gene>
<dbReference type="InterPro" id="IPR044726">
    <property type="entry name" value="ABCC_6TM_D2"/>
</dbReference>
<evidence type="ECO:0000256" key="3">
    <source>
        <dbReference type="ARBA" id="ARBA00022448"/>
    </source>
</evidence>
<dbReference type="GO" id="GO:0016020">
    <property type="term" value="C:membrane"/>
    <property type="evidence" value="ECO:0007669"/>
    <property type="project" value="UniProtKB-SubCell"/>
</dbReference>
<dbReference type="EMBL" id="CAJOBC010003308">
    <property type="protein sequence ID" value="CAF3777153.1"/>
    <property type="molecule type" value="Genomic_DNA"/>
</dbReference>
<feature type="domain" description="ABC transporter" evidence="11">
    <location>
        <begin position="1046"/>
        <end position="1285"/>
    </location>
</feature>
<keyword evidence="5" id="KW-0677">Repeat</keyword>
<feature type="transmembrane region" description="Helical" evidence="10">
    <location>
        <begin position="715"/>
        <end position="739"/>
    </location>
</feature>
<dbReference type="InterPro" id="IPR027417">
    <property type="entry name" value="P-loop_NTPase"/>
</dbReference>
<proteinExistence type="inferred from homology"/>
<dbReference type="FunFam" id="1.20.1560.10:FF:000006">
    <property type="entry name" value="ATP-binding cassette, sub-family C (CFTR/MRP), member 9"/>
    <property type="match status" value="1"/>
</dbReference>
<dbReference type="PROSITE" id="PS50929">
    <property type="entry name" value="ABC_TM1F"/>
    <property type="match status" value="2"/>
</dbReference>
<evidence type="ECO:0000256" key="2">
    <source>
        <dbReference type="ARBA" id="ARBA00009726"/>
    </source>
</evidence>
<dbReference type="SUPFAM" id="SSF52540">
    <property type="entry name" value="P-loop containing nucleoside triphosphate hydrolases"/>
    <property type="match status" value="2"/>
</dbReference>
<feature type="transmembrane region" description="Helical" evidence="10">
    <location>
        <begin position="315"/>
        <end position="334"/>
    </location>
</feature>
<feature type="domain" description="ABC transporter" evidence="11">
    <location>
        <begin position="407"/>
        <end position="637"/>
    </location>
</feature>
<evidence type="ECO:0000313" key="13">
    <source>
        <dbReference type="EMBL" id="CAF1005835.1"/>
    </source>
</evidence>
<dbReference type="InterPro" id="IPR050173">
    <property type="entry name" value="ABC_transporter_C-like"/>
</dbReference>
<keyword evidence="8 10" id="KW-1133">Transmembrane helix</keyword>
<keyword evidence="3" id="KW-0813">Transport</keyword>
<evidence type="ECO:0000256" key="9">
    <source>
        <dbReference type="ARBA" id="ARBA00023136"/>
    </source>
</evidence>
<dbReference type="Pfam" id="PF00005">
    <property type="entry name" value="ABC_tran"/>
    <property type="match status" value="2"/>
</dbReference>
<evidence type="ECO:0000259" key="11">
    <source>
        <dbReference type="PROSITE" id="PS50893"/>
    </source>
</evidence>